<keyword evidence="2" id="KW-1185">Reference proteome</keyword>
<gene>
    <name evidence="1" type="ORF">MTR64_12290</name>
</gene>
<dbReference type="EMBL" id="JALHLE010000018">
    <property type="protein sequence ID" value="MCJ2179352.1"/>
    <property type="molecule type" value="Genomic_DNA"/>
</dbReference>
<dbReference type="InterPro" id="IPR027417">
    <property type="entry name" value="P-loop_NTPase"/>
</dbReference>
<protein>
    <recommendedName>
        <fullName evidence="3">Sulfotransferase family protein</fullName>
    </recommendedName>
</protein>
<dbReference type="SUPFAM" id="SSF52540">
    <property type="entry name" value="P-loop containing nucleoside triphosphate hydrolases"/>
    <property type="match status" value="1"/>
</dbReference>
<accession>A0ABT0B2S0</accession>
<organism evidence="1 2">
    <name type="scientific">Novosphingobium album</name>
    <name type="common">ex Hu et al. 2023</name>
    <dbReference type="NCBI Taxonomy" id="2930093"/>
    <lineage>
        <taxon>Bacteria</taxon>
        <taxon>Pseudomonadati</taxon>
        <taxon>Pseudomonadota</taxon>
        <taxon>Alphaproteobacteria</taxon>
        <taxon>Sphingomonadales</taxon>
        <taxon>Sphingomonadaceae</taxon>
        <taxon>Novosphingobium</taxon>
    </lineage>
</organism>
<dbReference type="Gene3D" id="3.40.50.300">
    <property type="entry name" value="P-loop containing nucleotide triphosphate hydrolases"/>
    <property type="match status" value="1"/>
</dbReference>
<comment type="caution">
    <text evidence="1">The sequence shown here is derived from an EMBL/GenBank/DDBJ whole genome shotgun (WGS) entry which is preliminary data.</text>
</comment>
<dbReference type="RefSeq" id="WP_243994241.1">
    <property type="nucleotide sequence ID" value="NZ_JALHLE010000018.1"/>
</dbReference>
<reference evidence="1" key="1">
    <citation type="submission" date="2022-03" db="EMBL/GenBank/DDBJ databases">
        <title>Identification of a novel bacterium isolated from mangrove sediments.</title>
        <authorList>
            <person name="Pan X."/>
        </authorList>
    </citation>
    <scope>NUCLEOTIDE SEQUENCE</scope>
    <source>
        <strain evidence="1">B2580</strain>
    </source>
</reference>
<proteinExistence type="predicted"/>
<evidence type="ECO:0008006" key="3">
    <source>
        <dbReference type="Google" id="ProtNLM"/>
    </source>
</evidence>
<name>A0ABT0B2S0_9SPHN</name>
<evidence type="ECO:0000313" key="1">
    <source>
        <dbReference type="EMBL" id="MCJ2179352.1"/>
    </source>
</evidence>
<dbReference type="Proteomes" id="UP001162880">
    <property type="component" value="Unassembled WGS sequence"/>
</dbReference>
<evidence type="ECO:0000313" key="2">
    <source>
        <dbReference type="Proteomes" id="UP001162880"/>
    </source>
</evidence>
<sequence length="256" mass="28886">MTPFQHNLLPGILLACMPKSGSSSLSRMLGNLAGVRVASLVPGWDIREQEIDFKILEHQLLQNANQTFVAQMHVVCSSTTRGFLTEGALSPLIQTRNFPDAIVSAADHHLVAGHPSERVLLPEDFLNWDDDRRYDYMIAFKLPWHLKFFKSWILYEGFRNRWVRYEDFALDAQATLRSAVRALGLNENDPYIATVAQAPEAGERVRFNKGVSGRGRQNLTRKQLTQIEDMVALFELPSEYLGYVLEGEVEGLALPA</sequence>